<dbReference type="EMBL" id="AP012273">
    <property type="protein sequence ID" value="BAO43191.1"/>
    <property type="molecule type" value="Genomic_DNA"/>
</dbReference>
<dbReference type="SUPFAM" id="SSF141868">
    <property type="entry name" value="EAL domain-like"/>
    <property type="match status" value="1"/>
</dbReference>
<name>A0A7U6JG02_9GAMM</name>
<gene>
    <name evidence="6" type="ORF">TBH_C0245</name>
</gene>
<dbReference type="CDD" id="cd01949">
    <property type="entry name" value="GGDEF"/>
    <property type="match status" value="1"/>
</dbReference>
<sequence length="849" mass="97117">MSRQVKNRWRLPTMASYQGQYLYMALTLVAALIFIAWAGHRYVGQTTEKQIARIASRTTAQEHAARLQQQLQDLEQGLGQQIIEPGSVPEPELKKMLAQLDARFRVLAQDLDEQDTDQDVLQGFISSTDLSAFRYEAMSFLHISRNNMLRFPSSYIMRAYMQPRSRAIKDTLDNLIYQTPEATQENSFSHLAYQARHTWQQLLSEFRLLVANRFSVFSDTPQDGMASRTYNVQLYLEQMRAILKKLEHTSPPENSLPLPEGNWQHLYQNIDQWEKHYGDLVSSLNSDNWRQDLYMFKASLQPKIKTMKASLASLQNRLGAQASRDITELTDSTSRLSQAILVMAIVGALLIISAYYYLKFRVIKPMSDTAHALRQEASGDSQVVIPIPKLKETRDLVEAFGEMRRQVIKREQRLDHLAHHDPLTRLPNRLLFKDRLEHALQIAARHNTMISCLFLDLDNFKQINDTLGHLAGDELLIAVAHRLKKVIRGSDTIARLGGDEFAILLEDIHEKAFARNISRKILEALQEPYIINNQEFHITASVGIATAPFDDNQSDDLLRDADAAMYEAKRRGKNNFQFFTGDLLHKANQQLDLEQRLRKAVQNNEFLYHYQPIISTSNGQLIAVEALMRWQPEDGDIVYPDTFIEPLKNLSLELRRKLGDHLFQQVNQVQSAALQQHGIPLRVAMNLSCTVLRDPTRHRDMINSIARLEFPSLINLEITEDTLMEDLANARALLGELRQLGIPLALDDFGTGQSSLNHLRSFPFDSIKIDREFVRNISTEPEDAILVQAIVQLAHSFNMKVVAEGVETETQKRYLMDIDCDYLQGFLISKPLPEQQLLELLATYSNSGN</sequence>
<proteinExistence type="predicted"/>
<evidence type="ECO:0000313" key="7">
    <source>
        <dbReference type="Proteomes" id="UP000031631"/>
    </source>
</evidence>
<dbReference type="OrthoDB" id="9804951at2"/>
<dbReference type="SMART" id="SM00052">
    <property type="entry name" value="EAL"/>
    <property type="match status" value="1"/>
</dbReference>
<reference evidence="6 7" key="1">
    <citation type="journal article" date="2014" name="PLoS ONE">
        <title>Physiological and genomic features of a novel sulfur-oxidizing gammaproteobacterium belonging to a previously uncultivated symbiotic lineage isolated from a hydrothermal vent.</title>
        <authorList>
            <person name="Nunoura T."/>
            <person name="Takaki Y."/>
            <person name="Kazama H."/>
            <person name="Kakuta J."/>
            <person name="Shimamura S."/>
            <person name="Makita H."/>
            <person name="Hirai M."/>
            <person name="Miyazaki M."/>
            <person name="Takai K."/>
        </authorList>
    </citation>
    <scope>NUCLEOTIDE SEQUENCE [LARGE SCALE GENOMIC DNA]</scope>
    <source>
        <strain evidence="6 7">Hiromi1</strain>
    </source>
</reference>
<dbReference type="AlphaFoldDB" id="A0A7U6JG02"/>
<dbReference type="InterPro" id="IPR001633">
    <property type="entry name" value="EAL_dom"/>
</dbReference>
<dbReference type="PROSITE" id="PS50883">
    <property type="entry name" value="EAL"/>
    <property type="match status" value="1"/>
</dbReference>
<dbReference type="GO" id="GO:0003824">
    <property type="term" value="F:catalytic activity"/>
    <property type="evidence" value="ECO:0007669"/>
    <property type="project" value="UniProtKB-ARBA"/>
</dbReference>
<dbReference type="InterPro" id="IPR000160">
    <property type="entry name" value="GGDEF_dom"/>
</dbReference>
<dbReference type="InterPro" id="IPR043128">
    <property type="entry name" value="Rev_trsase/Diguanyl_cyclase"/>
</dbReference>
<dbReference type="SMART" id="SM00267">
    <property type="entry name" value="GGDEF"/>
    <property type="match status" value="1"/>
</dbReference>
<accession>A0A7U6JG02</accession>
<dbReference type="InterPro" id="IPR035919">
    <property type="entry name" value="EAL_sf"/>
</dbReference>
<dbReference type="Gene3D" id="3.30.70.270">
    <property type="match status" value="1"/>
</dbReference>
<dbReference type="Proteomes" id="UP000031631">
    <property type="component" value="Chromosome"/>
</dbReference>
<evidence type="ECO:0000313" key="6">
    <source>
        <dbReference type="EMBL" id="BAO43191.1"/>
    </source>
</evidence>
<keyword evidence="3" id="KW-0812">Transmembrane</keyword>
<evidence type="ECO:0000256" key="3">
    <source>
        <dbReference type="SAM" id="Phobius"/>
    </source>
</evidence>
<feature type="domain" description="EAL" evidence="4">
    <location>
        <begin position="590"/>
        <end position="845"/>
    </location>
</feature>
<evidence type="ECO:0000259" key="4">
    <source>
        <dbReference type="PROSITE" id="PS50883"/>
    </source>
</evidence>
<evidence type="ECO:0000256" key="1">
    <source>
        <dbReference type="ARBA" id="ARBA00001946"/>
    </source>
</evidence>
<dbReference type="PANTHER" id="PTHR44757:SF2">
    <property type="entry name" value="BIOFILM ARCHITECTURE MAINTENANCE PROTEIN MBAA"/>
    <property type="match status" value="1"/>
</dbReference>
<evidence type="ECO:0008006" key="8">
    <source>
        <dbReference type="Google" id="ProtNLM"/>
    </source>
</evidence>
<dbReference type="Gene3D" id="6.10.340.10">
    <property type="match status" value="1"/>
</dbReference>
<comment type="cofactor">
    <cofactor evidence="1">
        <name>Mg(2+)</name>
        <dbReference type="ChEBI" id="CHEBI:18420"/>
    </cofactor>
</comment>
<evidence type="ECO:0000259" key="5">
    <source>
        <dbReference type="PROSITE" id="PS50887"/>
    </source>
</evidence>
<organism evidence="6 7">
    <name type="scientific">Thiolapillus brandeum</name>
    <dbReference type="NCBI Taxonomy" id="1076588"/>
    <lineage>
        <taxon>Bacteria</taxon>
        <taxon>Pseudomonadati</taxon>
        <taxon>Pseudomonadota</taxon>
        <taxon>Gammaproteobacteria</taxon>
        <taxon>Chromatiales</taxon>
        <taxon>Sedimenticolaceae</taxon>
        <taxon>Thiolapillus</taxon>
    </lineage>
</organism>
<feature type="transmembrane region" description="Helical" evidence="3">
    <location>
        <begin position="21"/>
        <end position="39"/>
    </location>
</feature>
<dbReference type="FunFam" id="3.30.70.270:FF:000001">
    <property type="entry name" value="Diguanylate cyclase domain protein"/>
    <property type="match status" value="1"/>
</dbReference>
<feature type="transmembrane region" description="Helical" evidence="3">
    <location>
        <begin position="339"/>
        <end position="358"/>
    </location>
</feature>
<dbReference type="Gene3D" id="3.20.20.450">
    <property type="entry name" value="EAL domain"/>
    <property type="match status" value="1"/>
</dbReference>
<protein>
    <recommendedName>
        <fullName evidence="8">EAL domain-containing protein</fullName>
    </recommendedName>
</protein>
<evidence type="ECO:0000256" key="2">
    <source>
        <dbReference type="SAM" id="Coils"/>
    </source>
</evidence>
<keyword evidence="3" id="KW-0472">Membrane</keyword>
<dbReference type="CDD" id="cd01948">
    <property type="entry name" value="EAL"/>
    <property type="match status" value="1"/>
</dbReference>
<dbReference type="KEGG" id="tbn:TBH_C0245"/>
<dbReference type="Pfam" id="PF00563">
    <property type="entry name" value="EAL"/>
    <property type="match status" value="1"/>
</dbReference>
<dbReference type="PROSITE" id="PS50887">
    <property type="entry name" value="GGDEF"/>
    <property type="match status" value="1"/>
</dbReference>
<dbReference type="InterPro" id="IPR052155">
    <property type="entry name" value="Biofilm_reg_signaling"/>
</dbReference>
<dbReference type="Pfam" id="PF00990">
    <property type="entry name" value="GGDEF"/>
    <property type="match status" value="1"/>
</dbReference>
<dbReference type="PANTHER" id="PTHR44757">
    <property type="entry name" value="DIGUANYLATE CYCLASE DGCP"/>
    <property type="match status" value="1"/>
</dbReference>
<dbReference type="SUPFAM" id="SSF55073">
    <property type="entry name" value="Nucleotide cyclase"/>
    <property type="match status" value="1"/>
</dbReference>
<keyword evidence="2" id="KW-0175">Coiled coil</keyword>
<keyword evidence="3" id="KW-1133">Transmembrane helix</keyword>
<feature type="domain" description="GGDEF" evidence="5">
    <location>
        <begin position="448"/>
        <end position="581"/>
    </location>
</feature>
<dbReference type="InterPro" id="IPR029787">
    <property type="entry name" value="Nucleotide_cyclase"/>
</dbReference>
<feature type="coiled-coil region" evidence="2">
    <location>
        <begin position="57"/>
        <end position="84"/>
    </location>
</feature>
<dbReference type="NCBIfam" id="TIGR00254">
    <property type="entry name" value="GGDEF"/>
    <property type="match status" value="1"/>
</dbReference>
<keyword evidence="7" id="KW-1185">Reference proteome</keyword>